<organism evidence="1">
    <name type="scientific">marine sediment metagenome</name>
    <dbReference type="NCBI Taxonomy" id="412755"/>
    <lineage>
        <taxon>unclassified sequences</taxon>
        <taxon>metagenomes</taxon>
        <taxon>ecological metagenomes</taxon>
    </lineage>
</organism>
<protein>
    <submittedName>
        <fullName evidence="1">Uncharacterized protein</fullName>
    </submittedName>
</protein>
<dbReference type="EMBL" id="LAZR01014578">
    <property type="protein sequence ID" value="KKM16882.1"/>
    <property type="molecule type" value="Genomic_DNA"/>
</dbReference>
<reference evidence="1" key="1">
    <citation type="journal article" date="2015" name="Nature">
        <title>Complex archaea that bridge the gap between prokaryotes and eukaryotes.</title>
        <authorList>
            <person name="Spang A."/>
            <person name="Saw J.H."/>
            <person name="Jorgensen S.L."/>
            <person name="Zaremba-Niedzwiedzka K."/>
            <person name="Martijn J."/>
            <person name="Lind A.E."/>
            <person name="van Eijk R."/>
            <person name="Schleper C."/>
            <person name="Guy L."/>
            <person name="Ettema T.J."/>
        </authorList>
    </citation>
    <scope>NUCLEOTIDE SEQUENCE</scope>
</reference>
<accession>A0A0F9HNY5</accession>
<feature type="non-terminal residue" evidence="1">
    <location>
        <position position="1"/>
    </location>
</feature>
<sequence length="598" mass="62939">SIGDVSSGSTLTLSLWRITGVTAAANVVITFAAPVDMVARAARFNGVHQTTPIGTFYSNSKTATTNPAAEVVEDCESNSGILCCIAAQNVTVTKANGALLLGSSVENSTIRGAVSFFASPGLLSNPNYHFQYFFEEPETADAANPFLYASRGNAEGDLGVYASKIILANTNFGNVQAGHHEISAPSAVKLYAGQPARYQGLWFFPAGNDWTPRELTTVGSTTIAGDTLTAAGSGYAPGADHFANLGPQLVSAVQDGTNGGGVRILIIDGAPRTSANWGSVFQVGDKNERPAGLRSLQGASFVLNREGLFSFNSKGRTGLVFEDLRSWPSTFKNGVLVPRTGGLMFGHPSGLRSYFPGEPPEGQGLDSQIVGKPLPPTGPTEVHGGFYHGVVVVGDFTYSLYQQDPNVDSALILVTYENQRGNVSVTQSLGTSALPAVADLNGCAVALTGSPVSAAYTTPVLFFGDGSDLRYIVLDVRASPFRSRADTHKVNTSADAYMSELRFTEPVDLTDLIIHTSADMLSGDEFQISLLVNGSGDDINVGPPVRGSGTRHIRALGRKRVRSAVLHVNWAATSTADRVPPVIQSIELYGKPSVGEAE</sequence>
<name>A0A0F9HNY5_9ZZZZ</name>
<dbReference type="AlphaFoldDB" id="A0A0F9HNY5"/>
<proteinExistence type="predicted"/>
<gene>
    <name evidence="1" type="ORF">LCGC14_1681360</name>
</gene>
<comment type="caution">
    <text evidence="1">The sequence shown here is derived from an EMBL/GenBank/DDBJ whole genome shotgun (WGS) entry which is preliminary data.</text>
</comment>
<evidence type="ECO:0000313" key="1">
    <source>
        <dbReference type="EMBL" id="KKM16882.1"/>
    </source>
</evidence>